<accession>A0A2Z6R2I5</accession>
<dbReference type="SUPFAM" id="SSF52540">
    <property type="entry name" value="P-loop containing nucleoside triphosphate hydrolases"/>
    <property type="match status" value="1"/>
</dbReference>
<keyword evidence="2" id="KW-1185">Reference proteome</keyword>
<dbReference type="InterPro" id="IPR027417">
    <property type="entry name" value="P-loop_NTPase"/>
</dbReference>
<gene>
    <name evidence="1" type="ORF">RclHR1_27930001</name>
</gene>
<evidence type="ECO:0000313" key="1">
    <source>
        <dbReference type="EMBL" id="GBB96597.1"/>
    </source>
</evidence>
<name>A0A2Z6R2I5_9GLOM</name>
<dbReference type="Proteomes" id="UP000247702">
    <property type="component" value="Unassembled WGS sequence"/>
</dbReference>
<reference evidence="1 2" key="1">
    <citation type="submission" date="2017-11" db="EMBL/GenBank/DDBJ databases">
        <title>The genome of Rhizophagus clarus HR1 reveals common genetic basis of auxotrophy among arbuscular mycorrhizal fungi.</title>
        <authorList>
            <person name="Kobayashi Y."/>
        </authorList>
    </citation>
    <scope>NUCLEOTIDE SEQUENCE [LARGE SCALE GENOMIC DNA]</scope>
    <source>
        <strain evidence="1 2">HR1</strain>
    </source>
</reference>
<sequence length="723" mass="83047">MVEYYNDNAWKAINKALQEPEAIWLIGLEPGKGETLEEIQSISQFVLEDGRTFRTWIKHTDIIKACKELFEDAVNWQFQEGIISEERKQESLESLKIVELAEQVFGANHAGSKLANDINDWHPTPASVHENIKQSCVEHRHGGCWNAPNYQVENIVCIDIKECYPASMRGQGECFLWFKRFGHPTHHLVRVAVNGELPSDDITGFAQVRSYKFVPNIHSAIPVWYGKHFACRSGEGCGKTKGWTPIVLLRYLLEVGILKSVTIGEAIISLTKQTKVWLPKNWDISCAIIRKFTQENKVEEKRLTHRVVIDKGELDFLIQDCIKEGTYAGSDKCPLGYILTYYEGHQPQYTHLWASMLAYAHINLLEMLRRFGPNEVVRIATDSIYIRREVLYKIENVSAFFKQAKRPPNHKGGVDTSKFQCPHKAPSCAMYEVGVYYSKEAVKKFIEEVIVHVANRNQVYLSCNEHKPFDDLPQSLNKGVEERIREIQPGQWRDKGEKIHGPDPNVIYWLKNRHWESIKNITDSITPSIHDPITRSRVSYLNGGGGSGKTTRAIRIFKDINMVVFTHTNALAKDFQNDRKVICCGDDAQPPPFFGEMPHSWLKERADYYEEVLTDYRAKCPRLQELKKKMPRDGRKQNCLVPIPGLSEKKELVKNDIVNLPLNTLPDKFLKDMLADKKVIDWELGYAMTIHTSQGMTLKSPQHVSQVEWWQISHQSAINRVSY</sequence>
<organism evidence="1 2">
    <name type="scientific">Rhizophagus clarus</name>
    <dbReference type="NCBI Taxonomy" id="94130"/>
    <lineage>
        <taxon>Eukaryota</taxon>
        <taxon>Fungi</taxon>
        <taxon>Fungi incertae sedis</taxon>
        <taxon>Mucoromycota</taxon>
        <taxon>Glomeromycotina</taxon>
        <taxon>Glomeromycetes</taxon>
        <taxon>Glomerales</taxon>
        <taxon>Glomeraceae</taxon>
        <taxon>Rhizophagus</taxon>
    </lineage>
</organism>
<proteinExistence type="predicted"/>
<comment type="caution">
    <text evidence="1">The sequence shown here is derived from an EMBL/GenBank/DDBJ whole genome shotgun (WGS) entry which is preliminary data.</text>
</comment>
<evidence type="ECO:0000313" key="2">
    <source>
        <dbReference type="Proteomes" id="UP000247702"/>
    </source>
</evidence>
<dbReference type="AlphaFoldDB" id="A0A2Z6R2I5"/>
<dbReference type="EMBL" id="BEXD01001994">
    <property type="protein sequence ID" value="GBB96597.1"/>
    <property type="molecule type" value="Genomic_DNA"/>
</dbReference>
<protein>
    <submittedName>
        <fullName evidence="1">Uncharacterized protein</fullName>
    </submittedName>
</protein>